<sequence length="206" mass="22190">MRNQMDSTAYFGRTALRAAAFSALIAGLAYAVFFVVQPGNPVATLAPAEAQAAKSTTGAMAVGAVTGLPLPRFVSLKSDLVNVRRGAGTEHDVVWAYHRTGLPVEIIAEWDNWRRIRDADGADGWVFHRLLGGKRTALVAPWSTEAVLPLRQDDAADAAVAAQLQPKVLANVSACTGEWCRIYGTGFDGWIQQDLLFGVYPGEQFD</sequence>
<proteinExistence type="predicted"/>
<evidence type="ECO:0008006" key="3">
    <source>
        <dbReference type="Google" id="ProtNLM"/>
    </source>
</evidence>
<organism evidence="1 2">
    <name type="scientific">Terrihabitans soli</name>
    <dbReference type="NCBI Taxonomy" id="708113"/>
    <lineage>
        <taxon>Bacteria</taxon>
        <taxon>Pseudomonadati</taxon>
        <taxon>Pseudomonadota</taxon>
        <taxon>Alphaproteobacteria</taxon>
        <taxon>Hyphomicrobiales</taxon>
        <taxon>Terrihabitans</taxon>
    </lineage>
</organism>
<evidence type="ECO:0000313" key="2">
    <source>
        <dbReference type="Proteomes" id="UP000515317"/>
    </source>
</evidence>
<gene>
    <name evidence="1" type="ORF">IZ6_31300</name>
</gene>
<dbReference type="Proteomes" id="UP000515317">
    <property type="component" value="Chromosome"/>
</dbReference>
<reference evidence="1 2" key="1">
    <citation type="submission" date="2020-08" db="EMBL/GenBank/DDBJ databases">
        <title>Genome sequence of Rhizobiales bacterium strain IZ6.</title>
        <authorList>
            <person name="Nakai R."/>
            <person name="Naganuma T."/>
        </authorList>
    </citation>
    <scope>NUCLEOTIDE SEQUENCE [LARGE SCALE GENOMIC DNA]</scope>
    <source>
        <strain evidence="1 2">IZ6</strain>
    </source>
</reference>
<dbReference type="InterPro" id="IPR010466">
    <property type="entry name" value="DUF1058"/>
</dbReference>
<dbReference type="KEGG" id="tso:IZ6_31300"/>
<keyword evidence="2" id="KW-1185">Reference proteome</keyword>
<dbReference type="AlphaFoldDB" id="A0A6S6QXZ8"/>
<name>A0A6S6QXZ8_9HYPH</name>
<dbReference type="EMBL" id="AP023361">
    <property type="protein sequence ID" value="BCJ92395.1"/>
    <property type="molecule type" value="Genomic_DNA"/>
</dbReference>
<evidence type="ECO:0000313" key="1">
    <source>
        <dbReference type="EMBL" id="BCJ92395.1"/>
    </source>
</evidence>
<protein>
    <recommendedName>
        <fullName evidence="3">SH3 domain-containing protein</fullName>
    </recommendedName>
</protein>
<dbReference type="Pfam" id="PF06347">
    <property type="entry name" value="SH3_4"/>
    <property type="match status" value="2"/>
</dbReference>
<dbReference type="Gene3D" id="2.30.30.40">
    <property type="entry name" value="SH3 Domains"/>
    <property type="match status" value="1"/>
</dbReference>
<accession>A0A6S6QXZ8</accession>